<dbReference type="EMBL" id="SMKE01000054">
    <property type="protein sequence ID" value="TDC01352.1"/>
    <property type="molecule type" value="Genomic_DNA"/>
</dbReference>
<accession>A0ABY2DKN7</accession>
<evidence type="ECO:0000313" key="1">
    <source>
        <dbReference type="EMBL" id="TDC01352.1"/>
    </source>
</evidence>
<name>A0ABY2DKN7_9ACTN</name>
<reference evidence="1 2" key="1">
    <citation type="submission" date="2019-02" db="EMBL/GenBank/DDBJ databases">
        <title>Draft genome sequences of novel Actinobacteria.</title>
        <authorList>
            <person name="Sahin N."/>
            <person name="Ay H."/>
            <person name="Saygin H."/>
        </authorList>
    </citation>
    <scope>NUCLEOTIDE SEQUENCE [LARGE SCALE GENOMIC DNA]</scope>
    <source>
        <strain evidence="1 2">JCM 30529</strain>
    </source>
</reference>
<protein>
    <submittedName>
        <fullName evidence="1">Uncharacterized protein</fullName>
    </submittedName>
</protein>
<gene>
    <name evidence="1" type="ORF">E1091_03030</name>
</gene>
<organism evidence="1 2">
    <name type="scientific">Micromonospora fluostatini</name>
    <dbReference type="NCBI Taxonomy" id="1629071"/>
    <lineage>
        <taxon>Bacteria</taxon>
        <taxon>Bacillati</taxon>
        <taxon>Actinomycetota</taxon>
        <taxon>Actinomycetes</taxon>
        <taxon>Micromonosporales</taxon>
        <taxon>Micromonosporaceae</taxon>
        <taxon>Micromonospora</taxon>
    </lineage>
</organism>
<dbReference type="Proteomes" id="UP000295626">
    <property type="component" value="Unassembled WGS sequence"/>
</dbReference>
<keyword evidence="2" id="KW-1185">Reference proteome</keyword>
<comment type="caution">
    <text evidence="1">The sequence shown here is derived from an EMBL/GenBank/DDBJ whole genome shotgun (WGS) entry which is preliminary data.</text>
</comment>
<evidence type="ECO:0000313" key="2">
    <source>
        <dbReference type="Proteomes" id="UP000295626"/>
    </source>
</evidence>
<proteinExistence type="predicted"/>
<sequence length="135" mass="14284">MSIVPYVDHAQWSGEIPVALARVARHPPGTGCRRMCPGVSSSASVSLRTGCRPAGSQACWRHLDLDGGQEESMGDESTSDGLREYLASELRAAGTAAVRAGADPDAVTADLQERLRRVNRMLAALDTPAEPDPAE</sequence>